<dbReference type="EMBL" id="JX962719">
    <property type="protein sequence ID" value="AGC02061.1"/>
    <property type="molecule type" value="Genomic_DNA"/>
</dbReference>
<dbReference type="KEGG" id="vg:14445615"/>
<accession>L7RCT6</accession>
<keyword evidence="2" id="KW-1185">Reference proteome</keyword>
<protein>
    <submittedName>
        <fullName evidence="1">Uncharacterized protein</fullName>
    </submittedName>
</protein>
<gene>
    <name evidence="1" type="ORF">Moumou_00527</name>
</gene>
<name>L7RCT6_9VIRU</name>
<organism evidence="1 2">
    <name type="scientific">Acanthamoeba polyphaga moumouvirus</name>
    <dbReference type="NCBI Taxonomy" id="1269028"/>
    <lineage>
        <taxon>Viruses</taxon>
        <taxon>Varidnaviria</taxon>
        <taxon>Bamfordvirae</taxon>
        <taxon>Nucleocytoviricota</taxon>
        <taxon>Megaviricetes</taxon>
        <taxon>Imitervirales</taxon>
        <taxon>Mimiviridae</taxon>
        <taxon>Megamimivirinae</taxon>
        <taxon>Moumouvirus</taxon>
    </lineage>
</organism>
<proteinExistence type="predicted"/>
<evidence type="ECO:0000313" key="1">
    <source>
        <dbReference type="EMBL" id="AGC02061.1"/>
    </source>
</evidence>
<dbReference type="Proteomes" id="UP000201640">
    <property type="component" value="Segment"/>
</dbReference>
<dbReference type="OrthoDB" id="20132at10239"/>
<sequence length="272" mass="32754">MDCETDKLIEKLVNIDTKKKSNNNKKGQEKNKNICRLLKKNVSDFYDNIYIPYKYFRNDKWDINKTLNNNEDVLFFNQDILSKENYDRFYEVFDKYILLLEDIFNSKNMLNTFLKKISDTEIENNEKAKFLIKIINSRRYKYISPEYIINEYVSLKNQLQDEDEIQKILRENLSKIILETRICIKDFKKKYDIFISRYISEYPFDEKLQPIHTKSYLNDILLSIYNCCEELLNLNIYACHPIILGIIESTLPLDDIYLYEPENNKNKSLIIV</sequence>
<dbReference type="GeneID" id="14445615"/>
<reference evidence="1 2" key="1">
    <citation type="journal article" date="2012" name="Genome Biol. Evol.">
        <title>Related Giant Viruses in Distant Locations and Different Habitats: Acanthamoeba polyphaga moumouvirus Represents a Third Lineage of the Mimiviridae That Is Close to the Megavirus Lineage.</title>
        <authorList>
            <person name="Yoosuf N."/>
            <person name="Yutin N."/>
            <person name="Colson P."/>
            <person name="Shabalina S.A."/>
            <person name="Pagnier I."/>
            <person name="Robert C."/>
            <person name="Azza S."/>
            <person name="Klose T."/>
            <person name="Wong J."/>
            <person name="Rossmann M.G."/>
            <person name="La Scola B."/>
            <person name="Raoult D."/>
            <person name="Koonin E.V."/>
        </authorList>
    </citation>
    <scope>NUCLEOTIDE SEQUENCE [LARGE SCALE GENOMIC DNA]</scope>
    <source>
        <strain evidence="1 2">M10A</strain>
    </source>
</reference>
<evidence type="ECO:0000313" key="2">
    <source>
        <dbReference type="Proteomes" id="UP000201640"/>
    </source>
</evidence>
<dbReference type="RefSeq" id="YP_007354497.1">
    <property type="nucleotide sequence ID" value="NC_020104.1"/>
</dbReference>